<feature type="transmembrane region" description="Helical" evidence="1">
    <location>
        <begin position="32"/>
        <end position="56"/>
    </location>
</feature>
<accession>F8D411</accession>
<keyword evidence="3" id="KW-1185">Reference proteome</keyword>
<protein>
    <recommendedName>
        <fullName evidence="4">Major facilitator superfamily (MFS) profile domain-containing protein</fullName>
    </recommendedName>
</protein>
<evidence type="ECO:0000256" key="1">
    <source>
        <dbReference type="SAM" id="Phobius"/>
    </source>
</evidence>
<evidence type="ECO:0008006" key="4">
    <source>
        <dbReference type="Google" id="ProtNLM"/>
    </source>
</evidence>
<keyword evidence="1" id="KW-1133">Transmembrane helix</keyword>
<dbReference type="AlphaFoldDB" id="F8D411"/>
<organism evidence="2 3">
    <name type="scientific">Halopiger xanaduensis (strain DSM 18323 / JCM 14033 / SH-6)</name>
    <dbReference type="NCBI Taxonomy" id="797210"/>
    <lineage>
        <taxon>Archaea</taxon>
        <taxon>Methanobacteriati</taxon>
        <taxon>Methanobacteriota</taxon>
        <taxon>Stenosarchaea group</taxon>
        <taxon>Halobacteria</taxon>
        <taxon>Halobacteriales</taxon>
        <taxon>Natrialbaceae</taxon>
        <taxon>Halopiger</taxon>
    </lineage>
</organism>
<dbReference type="EMBL" id="CP002839">
    <property type="protein sequence ID" value="AEH36264.1"/>
    <property type="molecule type" value="Genomic_DNA"/>
</dbReference>
<dbReference type="RefSeq" id="WP_013879158.1">
    <property type="nucleotide sequence ID" value="NC_015666.1"/>
</dbReference>
<gene>
    <name evidence="2" type="ordered locus">Halxa_1632</name>
</gene>
<reference evidence="2 3" key="1">
    <citation type="journal article" date="2012" name="Stand. Genomic Sci.">
        <title>Complete genome sequence of Halopiger xanaduensis type strain (SH-6(T)).</title>
        <authorList>
            <person name="Anderson I."/>
            <person name="Tindall B.J."/>
            <person name="Rohde M."/>
            <person name="Lucas S."/>
            <person name="Han J."/>
            <person name="Lapidus A."/>
            <person name="Cheng J.F."/>
            <person name="Goodwin L."/>
            <person name="Pitluck S."/>
            <person name="Peters L."/>
            <person name="Pati A."/>
            <person name="Mikhailova N."/>
            <person name="Pagani I."/>
            <person name="Teshima H."/>
            <person name="Han C."/>
            <person name="Tapia R."/>
            <person name="Land M."/>
            <person name="Woyke T."/>
            <person name="Klenk H.P."/>
            <person name="Kyrpides N."/>
            <person name="Ivanova N."/>
        </authorList>
    </citation>
    <scope>NUCLEOTIDE SEQUENCE [LARGE SCALE GENOMIC DNA]</scope>
    <source>
        <strain evidence="3">DSM 18323 / JCM 14033 / SH-6</strain>
    </source>
</reference>
<dbReference type="KEGG" id="hxa:Halxa_1632"/>
<dbReference type="Proteomes" id="UP000006794">
    <property type="component" value="Chromosome"/>
</dbReference>
<dbReference type="GeneID" id="10796601"/>
<dbReference type="HOGENOM" id="CLU_2875040_0_0_2"/>
<keyword evidence="1" id="KW-0472">Membrane</keyword>
<keyword evidence="1" id="KW-0812">Transmembrane</keyword>
<name>F8D411_HALXS</name>
<evidence type="ECO:0000313" key="3">
    <source>
        <dbReference type="Proteomes" id="UP000006794"/>
    </source>
</evidence>
<evidence type="ECO:0000313" key="2">
    <source>
        <dbReference type="EMBL" id="AEH36264.1"/>
    </source>
</evidence>
<sequence>MDRTDSLLVLIAALLALILVEIGEGKLTGLLALLAFAAIALSVLGYALIAVLEAIFPEAKNKP</sequence>
<proteinExistence type="predicted"/>